<dbReference type="InterPro" id="IPR035959">
    <property type="entry name" value="RutC-like_sf"/>
</dbReference>
<name>A0A8J6TK71_9BACT</name>
<dbReference type="AlphaFoldDB" id="A0A8J6TK71"/>
<dbReference type="FunFam" id="3.30.1330.40:FF:000001">
    <property type="entry name" value="L-PSP family endoribonuclease"/>
    <property type="match status" value="1"/>
</dbReference>
<comment type="caution">
    <text evidence="2">The sequence shown here is derived from an EMBL/GenBank/DDBJ whole genome shotgun (WGS) entry which is preliminary data.</text>
</comment>
<dbReference type="Pfam" id="PF01042">
    <property type="entry name" value="Ribonuc_L-PSP"/>
    <property type="match status" value="1"/>
</dbReference>
<dbReference type="Proteomes" id="UP000603434">
    <property type="component" value="Unassembled WGS sequence"/>
</dbReference>
<dbReference type="EMBL" id="JACNJH010000260">
    <property type="protein sequence ID" value="MBC8363142.1"/>
    <property type="molecule type" value="Genomic_DNA"/>
</dbReference>
<evidence type="ECO:0000313" key="3">
    <source>
        <dbReference type="Proteomes" id="UP000603434"/>
    </source>
</evidence>
<evidence type="ECO:0000256" key="1">
    <source>
        <dbReference type="ARBA" id="ARBA00010552"/>
    </source>
</evidence>
<evidence type="ECO:0000313" key="2">
    <source>
        <dbReference type="EMBL" id="MBC8363142.1"/>
    </source>
</evidence>
<dbReference type="NCBIfam" id="TIGR00004">
    <property type="entry name" value="Rid family detoxifying hydrolase"/>
    <property type="match status" value="1"/>
</dbReference>
<dbReference type="SUPFAM" id="SSF55298">
    <property type="entry name" value="YjgF-like"/>
    <property type="match status" value="1"/>
</dbReference>
<dbReference type="InterPro" id="IPR006175">
    <property type="entry name" value="YjgF/YER057c/UK114"/>
</dbReference>
<accession>A0A8J6TK71</accession>
<dbReference type="GO" id="GO:0019239">
    <property type="term" value="F:deaminase activity"/>
    <property type="evidence" value="ECO:0007669"/>
    <property type="project" value="TreeGrafter"/>
</dbReference>
<dbReference type="InterPro" id="IPR019897">
    <property type="entry name" value="RidA_CS"/>
</dbReference>
<reference evidence="2 3" key="1">
    <citation type="submission" date="2020-08" db="EMBL/GenBank/DDBJ databases">
        <title>Bridging the membrane lipid divide: bacteria of the FCB group superphylum have the potential to synthesize archaeal ether lipids.</title>
        <authorList>
            <person name="Villanueva L."/>
            <person name="Von Meijenfeldt F.A.B."/>
            <person name="Westbye A.B."/>
            <person name="Yadav S."/>
            <person name="Hopmans E.C."/>
            <person name="Dutilh B.E."/>
            <person name="Sinninghe Damste J.S."/>
        </authorList>
    </citation>
    <scope>NUCLEOTIDE SEQUENCE [LARGE SCALE GENOMIC DNA]</scope>
    <source>
        <strain evidence="2">NIOZ-UU30</strain>
    </source>
</reference>
<gene>
    <name evidence="2" type="ORF">H8E23_17290</name>
</gene>
<dbReference type="InterPro" id="IPR006056">
    <property type="entry name" value="RidA"/>
</dbReference>
<dbReference type="CDD" id="cd00448">
    <property type="entry name" value="YjgF_YER057c_UK114_family"/>
    <property type="match status" value="1"/>
</dbReference>
<dbReference type="PROSITE" id="PS01094">
    <property type="entry name" value="UPF0076"/>
    <property type="match status" value="1"/>
</dbReference>
<protein>
    <submittedName>
        <fullName evidence="2">RidA family protein</fullName>
    </submittedName>
</protein>
<sequence>MLLKVVQTDRAPAAIGPYSQGIAAASWLFVSGQLGLQPETGELAGPDFGSQARRALENLRQIVQAGGGSLKDVAAVDVFLTDMGKFAEFNQIYAEYFSDHRPARAVVEVRALPKGARVEIKCIACLRANSQ</sequence>
<proteinExistence type="inferred from homology"/>
<dbReference type="GO" id="GO:0005829">
    <property type="term" value="C:cytosol"/>
    <property type="evidence" value="ECO:0007669"/>
    <property type="project" value="TreeGrafter"/>
</dbReference>
<comment type="similarity">
    <text evidence="1">Belongs to the RutC family.</text>
</comment>
<organism evidence="2 3">
    <name type="scientific">Candidatus Desulfatibia profunda</name>
    <dbReference type="NCBI Taxonomy" id="2841695"/>
    <lineage>
        <taxon>Bacteria</taxon>
        <taxon>Pseudomonadati</taxon>
        <taxon>Thermodesulfobacteriota</taxon>
        <taxon>Desulfobacteria</taxon>
        <taxon>Desulfobacterales</taxon>
        <taxon>Desulfobacterales incertae sedis</taxon>
        <taxon>Candidatus Desulfatibia</taxon>
    </lineage>
</organism>
<dbReference type="Gene3D" id="3.30.1330.40">
    <property type="entry name" value="RutC-like"/>
    <property type="match status" value="1"/>
</dbReference>
<dbReference type="PANTHER" id="PTHR11803:SF58">
    <property type="entry name" value="PROTEIN HMF1-RELATED"/>
    <property type="match status" value="1"/>
</dbReference>
<dbReference type="PANTHER" id="PTHR11803">
    <property type="entry name" value="2-IMINOBUTANOATE/2-IMINOPROPANOATE DEAMINASE RIDA"/>
    <property type="match status" value="1"/>
</dbReference>